<feature type="binding site" evidence="8">
    <location>
        <position position="289"/>
    </location>
    <ligand>
        <name>ATP</name>
        <dbReference type="ChEBI" id="CHEBI:30616"/>
    </ligand>
</feature>
<evidence type="ECO:0000256" key="6">
    <source>
        <dbReference type="ARBA" id="ARBA00022888"/>
    </source>
</evidence>
<dbReference type="GO" id="GO:0005829">
    <property type="term" value="C:cytosol"/>
    <property type="evidence" value="ECO:0007669"/>
    <property type="project" value="TreeGrafter"/>
</dbReference>
<evidence type="ECO:0000256" key="9">
    <source>
        <dbReference type="PIRSR" id="PIRSR001589-3"/>
    </source>
</evidence>
<keyword evidence="6" id="KW-0061">Asparagine biosynthesis</keyword>
<reference evidence="11 12" key="1">
    <citation type="journal article" date="2015" name="Microbiome">
        <title>Genomic resolution of linkages in carbon, nitrogen, and sulfur cycling among widespread estuary sediment bacteria.</title>
        <authorList>
            <person name="Baker B.J."/>
            <person name="Lazar C.S."/>
            <person name="Teske A.P."/>
            <person name="Dick G.J."/>
        </authorList>
    </citation>
    <scope>NUCLEOTIDE SEQUENCE [LARGE SCALE GENOMIC DNA]</scope>
    <source>
        <strain evidence="11">DG_54_3</strain>
    </source>
</reference>
<organism evidence="11 12">
    <name type="scientific">candidate division WOR-1 bacterium DG_54_3</name>
    <dbReference type="NCBI Taxonomy" id="1703775"/>
    <lineage>
        <taxon>Bacteria</taxon>
        <taxon>Bacillati</taxon>
        <taxon>Saganbacteria</taxon>
    </lineage>
</organism>
<dbReference type="EC" id="6.3.5.4" evidence="3"/>
<dbReference type="GO" id="GO:0004066">
    <property type="term" value="F:asparagine synthase (glutamine-hydrolyzing) activity"/>
    <property type="evidence" value="ECO:0007669"/>
    <property type="project" value="UniProtKB-EC"/>
</dbReference>
<sequence length="663" mass="76439">MSQGIFGIIDFDRRIETPKVLALRMGEFLQKEGSRKAKISHVWGSYYILGMKRICEAPYQQTDIARNDRLEALCLIHGEIHNYDTLLKERLCEETPCDGDLDLILELYRQNGPQFARKLNGLFSLAILDKRENSLILVNDRFGMAHQVYWTVLNGGFRFATHLKTLLAYPDIRREVDPEGLNLFLKYSYIPSPRTIFREIRKLPPGQVLTLKDGKLTVDSYWEFGRHNNSPTDLQEAVSSYKELLRESISRRLGSNGEVGILLSGGLDSSANVALATQCTSKKIKTFSVGFDDPTFDERPYARIVARHFDTEHFEYAITGNEIDELPLLIWHLEEPYFELGLFLTYLGMAAAQKQVNVILGGEGADQVFGTGGFAGGLPAALRYLLLKYRLAGPVSKCTGLLRGNYFYEHDNFAFKIRLLLNRVVDLNNWYFYGYDEHELSLLHSNPALTSLPRIFSGQPAGRPPSFPVFYRETQINQDLRHYVNENVMVKSARMADMLGLALWESYLDTDVVDFVVSLDYQFKRSGNVFAHLRGNIPTKFLHRKAMEDLLPIEIITKPKQGGFVPVMIFLNDPELRKQIYRHLLKSEVMRKYFRMDYLNSIFSNYESIQGKKIYWHNFHNSKANRILFLLTFDIWHHLYVENHPLEVEPQPLGEYLLLKNQT</sequence>
<name>A0A0S7XP90_UNCSA</name>
<dbReference type="SUPFAM" id="SSF56235">
    <property type="entry name" value="N-terminal nucleophile aminohydrolases (Ntn hydrolases)"/>
    <property type="match status" value="1"/>
</dbReference>
<evidence type="ECO:0000256" key="8">
    <source>
        <dbReference type="PIRSR" id="PIRSR001589-2"/>
    </source>
</evidence>
<keyword evidence="4 8" id="KW-0547">Nucleotide-binding</keyword>
<feature type="site" description="Important for beta-aspartyl-AMP intermediate formation" evidence="9">
    <location>
        <position position="363"/>
    </location>
</feature>
<comment type="similarity">
    <text evidence="2">Belongs to the asparagine synthetase family.</text>
</comment>
<evidence type="ECO:0000256" key="7">
    <source>
        <dbReference type="ARBA" id="ARBA00048741"/>
    </source>
</evidence>
<evidence type="ECO:0000259" key="10">
    <source>
        <dbReference type="PROSITE" id="PS51278"/>
    </source>
</evidence>
<dbReference type="Pfam" id="PF13537">
    <property type="entry name" value="GATase_7"/>
    <property type="match status" value="1"/>
</dbReference>
<dbReference type="Proteomes" id="UP000051861">
    <property type="component" value="Unassembled WGS sequence"/>
</dbReference>
<dbReference type="Gene3D" id="3.40.50.620">
    <property type="entry name" value="HUPs"/>
    <property type="match status" value="1"/>
</dbReference>
<evidence type="ECO:0000313" key="11">
    <source>
        <dbReference type="EMBL" id="KPJ64231.1"/>
    </source>
</evidence>
<gene>
    <name evidence="11" type="ORF">AMJ44_13150</name>
</gene>
<evidence type="ECO:0000256" key="3">
    <source>
        <dbReference type="ARBA" id="ARBA00012737"/>
    </source>
</evidence>
<comment type="caution">
    <text evidence="11">The sequence shown here is derived from an EMBL/GenBank/DDBJ whole genome shotgun (WGS) entry which is preliminary data.</text>
</comment>
<feature type="domain" description="Glutamine amidotransferase type-2" evidence="10">
    <location>
        <begin position="3"/>
        <end position="214"/>
    </location>
</feature>
<dbReference type="EMBL" id="LIZX01000192">
    <property type="protein sequence ID" value="KPJ64231.1"/>
    <property type="molecule type" value="Genomic_DNA"/>
</dbReference>
<dbReference type="PANTHER" id="PTHR43284:SF1">
    <property type="entry name" value="ASPARAGINE SYNTHETASE"/>
    <property type="match status" value="1"/>
</dbReference>
<feature type="binding site" evidence="8">
    <location>
        <position position="262"/>
    </location>
    <ligand>
        <name>ATP</name>
        <dbReference type="ChEBI" id="CHEBI:30616"/>
    </ligand>
</feature>
<dbReference type="PANTHER" id="PTHR43284">
    <property type="entry name" value="ASPARAGINE SYNTHETASE (GLUTAMINE-HYDROLYZING)"/>
    <property type="match status" value="1"/>
</dbReference>
<dbReference type="SUPFAM" id="SSF52402">
    <property type="entry name" value="Adenine nucleotide alpha hydrolases-like"/>
    <property type="match status" value="1"/>
</dbReference>
<dbReference type="InterPro" id="IPR051786">
    <property type="entry name" value="ASN_synthetase/amidase"/>
</dbReference>
<dbReference type="PIRSF" id="PIRSF001589">
    <property type="entry name" value="Asn_synthetase_glu-h"/>
    <property type="match status" value="1"/>
</dbReference>
<dbReference type="InterPro" id="IPR001962">
    <property type="entry name" value="Asn_synthase"/>
</dbReference>
<dbReference type="GO" id="GO:0005524">
    <property type="term" value="F:ATP binding"/>
    <property type="evidence" value="ECO:0007669"/>
    <property type="project" value="UniProtKB-KW"/>
</dbReference>
<protein>
    <recommendedName>
        <fullName evidence="3">asparagine synthase (glutamine-hydrolyzing)</fullName>
        <ecNumber evidence="3">6.3.5.4</ecNumber>
    </recommendedName>
</protein>
<proteinExistence type="inferred from homology"/>
<dbReference type="InterPro" id="IPR029055">
    <property type="entry name" value="Ntn_hydrolases_N"/>
</dbReference>
<keyword evidence="6" id="KW-0028">Amino-acid biosynthesis</keyword>
<dbReference type="Gene3D" id="3.60.20.10">
    <property type="entry name" value="Glutamine Phosphoribosylpyrophosphate, subunit 1, domain 1"/>
    <property type="match status" value="1"/>
</dbReference>
<dbReference type="InterPro" id="IPR006426">
    <property type="entry name" value="Asn_synth_AEB"/>
</dbReference>
<dbReference type="CDD" id="cd01991">
    <property type="entry name" value="Asn_synthase_B_C"/>
    <property type="match status" value="1"/>
</dbReference>
<dbReference type="InterPro" id="IPR017932">
    <property type="entry name" value="GATase_2_dom"/>
</dbReference>
<evidence type="ECO:0000256" key="1">
    <source>
        <dbReference type="ARBA" id="ARBA00005187"/>
    </source>
</evidence>
<evidence type="ECO:0000256" key="5">
    <source>
        <dbReference type="ARBA" id="ARBA00022840"/>
    </source>
</evidence>
<feature type="binding site" evidence="8">
    <location>
        <position position="100"/>
    </location>
    <ligand>
        <name>L-glutamine</name>
        <dbReference type="ChEBI" id="CHEBI:58359"/>
    </ligand>
</feature>
<comment type="pathway">
    <text evidence="1">Amino-acid biosynthesis; L-asparagine biosynthesis; L-asparagine from L-aspartate (L-Gln route): step 1/1.</text>
</comment>
<dbReference type="PATRIC" id="fig|1703775.3.peg.1797"/>
<dbReference type="InterPro" id="IPR014729">
    <property type="entry name" value="Rossmann-like_a/b/a_fold"/>
</dbReference>
<accession>A0A0S7XP90</accession>
<evidence type="ECO:0000256" key="2">
    <source>
        <dbReference type="ARBA" id="ARBA00005752"/>
    </source>
</evidence>
<keyword evidence="5 8" id="KW-0067">ATP-binding</keyword>
<dbReference type="GO" id="GO:0006529">
    <property type="term" value="P:asparagine biosynthetic process"/>
    <property type="evidence" value="ECO:0007669"/>
    <property type="project" value="UniProtKB-KW"/>
</dbReference>
<dbReference type="Pfam" id="PF00733">
    <property type="entry name" value="Asn_synthase"/>
    <property type="match status" value="1"/>
</dbReference>
<dbReference type="PROSITE" id="PS51278">
    <property type="entry name" value="GATASE_TYPE_2"/>
    <property type="match status" value="1"/>
</dbReference>
<evidence type="ECO:0000256" key="4">
    <source>
        <dbReference type="ARBA" id="ARBA00022741"/>
    </source>
</evidence>
<dbReference type="AlphaFoldDB" id="A0A0S7XP90"/>
<evidence type="ECO:0000313" key="12">
    <source>
        <dbReference type="Proteomes" id="UP000051861"/>
    </source>
</evidence>
<comment type="catalytic activity">
    <reaction evidence="7">
        <text>L-aspartate + L-glutamine + ATP + H2O = L-asparagine + L-glutamate + AMP + diphosphate + H(+)</text>
        <dbReference type="Rhea" id="RHEA:12228"/>
        <dbReference type="ChEBI" id="CHEBI:15377"/>
        <dbReference type="ChEBI" id="CHEBI:15378"/>
        <dbReference type="ChEBI" id="CHEBI:29985"/>
        <dbReference type="ChEBI" id="CHEBI:29991"/>
        <dbReference type="ChEBI" id="CHEBI:30616"/>
        <dbReference type="ChEBI" id="CHEBI:33019"/>
        <dbReference type="ChEBI" id="CHEBI:58048"/>
        <dbReference type="ChEBI" id="CHEBI:58359"/>
        <dbReference type="ChEBI" id="CHEBI:456215"/>
        <dbReference type="EC" id="6.3.5.4"/>
    </reaction>
</comment>